<proteinExistence type="predicted"/>
<dbReference type="InterPro" id="IPR008894">
    <property type="entry name" value="QdtA_cupin_dom"/>
</dbReference>
<evidence type="ECO:0000313" key="3">
    <source>
        <dbReference type="EMBL" id="ASY20525.1"/>
    </source>
</evidence>
<evidence type="ECO:0000256" key="1">
    <source>
        <dbReference type="SAM" id="MobiDB-lite"/>
    </source>
</evidence>
<keyword evidence="4" id="KW-1185">Reference proteome</keyword>
<dbReference type="EMBL" id="CP016776">
    <property type="protein sequence ID" value="ASY20525.1"/>
    <property type="molecule type" value="Genomic_DNA"/>
</dbReference>
<dbReference type="SUPFAM" id="SSF51182">
    <property type="entry name" value="RmlC-like cupins"/>
    <property type="match status" value="1"/>
</dbReference>
<feature type="domain" description="Sugar 3,4-ketoisomerase QdtA cupin" evidence="2">
    <location>
        <begin position="53"/>
        <end position="129"/>
    </location>
</feature>
<dbReference type="AlphaFoldDB" id="A0A249KUZ8"/>
<dbReference type="RefSeq" id="WP_095686372.1">
    <property type="nucleotide sequence ID" value="NZ_CP016776.1"/>
</dbReference>
<name>A0A249KUZ8_9ACTN</name>
<sequence>MRIPKELSELFQEKHFANYPFVEVPQSFSDERGSIENIADGNLGDVAIIKSVAGAIRANHVHKDDWHLSYMVQGSMNYFWKDEEGKEKIVEVKSGQMVYSPPETPHKMLFLEASSFIAIAAKNRSSENYESDTTRLPEDYFSS</sequence>
<feature type="region of interest" description="Disordered" evidence="1">
    <location>
        <begin position="124"/>
        <end position="143"/>
    </location>
</feature>
<evidence type="ECO:0000313" key="4">
    <source>
        <dbReference type="Proteomes" id="UP000217186"/>
    </source>
</evidence>
<dbReference type="InterPro" id="IPR014710">
    <property type="entry name" value="RmlC-like_jellyroll"/>
</dbReference>
<evidence type="ECO:0000259" key="2">
    <source>
        <dbReference type="Pfam" id="PF05523"/>
    </source>
</evidence>
<accession>A0A249KUZ8</accession>
<gene>
    <name evidence="3" type="ORF">A7sIIA15_06765</name>
</gene>
<dbReference type="OrthoDB" id="7345188at2"/>
<reference evidence="3 4" key="1">
    <citation type="submission" date="2016-07" db="EMBL/GenBank/DDBJ databases">
        <title>High microdiversification within the ubiquitous acI lineage of Actinobacteria.</title>
        <authorList>
            <person name="Neuenschwander S.M."/>
            <person name="Salcher M."/>
            <person name="Ghai R."/>
            <person name="Pernthaler J."/>
        </authorList>
    </citation>
    <scope>NUCLEOTIDE SEQUENCE [LARGE SCALE GENOMIC DNA]</scope>
    <source>
        <strain evidence="3">MMS-IIA-15</strain>
    </source>
</reference>
<organism evidence="3 4">
    <name type="scientific">Candidatus Planktophila vernalis</name>
    <dbReference type="NCBI Taxonomy" id="1884907"/>
    <lineage>
        <taxon>Bacteria</taxon>
        <taxon>Bacillati</taxon>
        <taxon>Actinomycetota</taxon>
        <taxon>Actinomycetes</taxon>
        <taxon>Candidatus Nanopelagicales</taxon>
        <taxon>Candidatus Nanopelagicaceae</taxon>
        <taxon>Candidatus Planktophila</taxon>
    </lineage>
</organism>
<dbReference type="InterPro" id="IPR011051">
    <property type="entry name" value="RmlC_Cupin_sf"/>
</dbReference>
<protein>
    <submittedName>
        <fullName evidence="3">Bicupin, oxalate decarboxylase family protein</fullName>
    </submittedName>
</protein>
<dbReference type="Proteomes" id="UP000217186">
    <property type="component" value="Chromosome"/>
</dbReference>
<dbReference type="KEGG" id="pvn:A7sIIA15_06765"/>
<dbReference type="Pfam" id="PF05523">
    <property type="entry name" value="FdtA"/>
    <property type="match status" value="1"/>
</dbReference>
<dbReference type="Gene3D" id="2.60.120.10">
    <property type="entry name" value="Jelly Rolls"/>
    <property type="match status" value="1"/>
</dbReference>